<evidence type="ECO:0000313" key="2">
    <source>
        <dbReference type="EMBL" id="PFG17497.1"/>
    </source>
</evidence>
<comment type="caution">
    <text evidence="2">The sequence shown here is derived from an EMBL/GenBank/DDBJ whole genome shotgun (WGS) entry which is preliminary data.</text>
</comment>
<dbReference type="InterPro" id="IPR041497">
    <property type="entry name" value="Thump-like"/>
</dbReference>
<name>A0A2A9CSS6_9ACTN</name>
<feature type="domain" description="THUMP-like" evidence="1">
    <location>
        <begin position="305"/>
        <end position="376"/>
    </location>
</feature>
<organism evidence="2 3">
    <name type="scientific">Propionicimonas paludicola</name>
    <dbReference type="NCBI Taxonomy" id="185243"/>
    <lineage>
        <taxon>Bacteria</taxon>
        <taxon>Bacillati</taxon>
        <taxon>Actinomycetota</taxon>
        <taxon>Actinomycetes</taxon>
        <taxon>Propionibacteriales</taxon>
        <taxon>Nocardioidaceae</taxon>
        <taxon>Propionicimonas</taxon>
    </lineage>
</organism>
<accession>A0A2A9CSS6</accession>
<sequence length="377" mass="38839">MDAQLAGWLVSPAAAPALAAAAAETDPDSLGAAQRLRRDFPPDQAAAVLTQAGLRRKAVAKFGERAGHLFFTGAGLEQATRAEVARWRAARFAAAGATRVVDLGCGLGADALAFADAGLDVRAVDADPVTAILAGANLGRPVDCADAVEVAEALLADADAVFLDPARRTSAGRTWRISDLSPSWEFATGLLAGRLGCIKAAPGLPSTAIPDGAGATWVSHCGDLVETSVWSWGSRVAVLLPDGLELASGPAPRVGEVGGYLYEPDPALIRAGALGRLAELLDAHAIQPGIAYLTGDVAVTTGYATGFAVQEILPFEERALRAWVREHGVGILEIKARGLDVDPAVLRRRLKPSGAASATLVLTPTPAGARALVVHRL</sequence>
<gene>
    <name evidence="2" type="ORF">ATK74_2070</name>
</gene>
<dbReference type="RefSeq" id="WP_098460920.1">
    <property type="nucleotide sequence ID" value="NZ_PDJC01000001.1"/>
</dbReference>
<dbReference type="OrthoDB" id="9810570at2"/>
<dbReference type="EMBL" id="PDJC01000001">
    <property type="protein sequence ID" value="PFG17497.1"/>
    <property type="molecule type" value="Genomic_DNA"/>
</dbReference>
<evidence type="ECO:0000259" key="1">
    <source>
        <dbReference type="Pfam" id="PF18096"/>
    </source>
</evidence>
<keyword evidence="3" id="KW-1185">Reference proteome</keyword>
<dbReference type="SUPFAM" id="SSF53335">
    <property type="entry name" value="S-adenosyl-L-methionine-dependent methyltransferases"/>
    <property type="match status" value="1"/>
</dbReference>
<evidence type="ECO:0000313" key="3">
    <source>
        <dbReference type="Proteomes" id="UP000226079"/>
    </source>
</evidence>
<dbReference type="InterPro" id="IPR029063">
    <property type="entry name" value="SAM-dependent_MTases_sf"/>
</dbReference>
<protein>
    <recommendedName>
        <fullName evidence="1">THUMP-like domain-containing protein</fullName>
    </recommendedName>
</protein>
<dbReference type="Gene3D" id="3.40.50.150">
    <property type="entry name" value="Vaccinia Virus protein VP39"/>
    <property type="match status" value="1"/>
</dbReference>
<reference evidence="2 3" key="1">
    <citation type="submission" date="2017-10" db="EMBL/GenBank/DDBJ databases">
        <title>Sequencing the genomes of 1000 actinobacteria strains.</title>
        <authorList>
            <person name="Klenk H.-P."/>
        </authorList>
    </citation>
    <scope>NUCLEOTIDE SEQUENCE [LARGE SCALE GENOMIC DNA]</scope>
    <source>
        <strain evidence="2 3">DSM 15597</strain>
    </source>
</reference>
<proteinExistence type="predicted"/>
<dbReference type="Proteomes" id="UP000226079">
    <property type="component" value="Unassembled WGS sequence"/>
</dbReference>
<dbReference type="AlphaFoldDB" id="A0A2A9CSS6"/>
<dbReference type="Pfam" id="PF18096">
    <property type="entry name" value="Thump_like"/>
    <property type="match status" value="1"/>
</dbReference>